<sequence length="232" mass="27382">MVPNELYISGVDIRYLTLLLSFIATGFAIYIAILNYKLFKKSLRISENSHQISKDSLRISEDSHQISKGLLSINATSLDVSKKAFEITSQARITDTVLHFNNRFGSILDKEIGTENDKWSEDMFWERFWGLQQEQYVFWKWGLIPNDLYAFWLLRRNRDFESGLDKPSIVPTSYKLSFEKQKIKNRQFNDSNEFFSFFDKIHEAPRTNAESKIKEIVEKEEKRLIKDDRKKS</sequence>
<accession>A0ABT8R644</accession>
<evidence type="ECO:0000313" key="2">
    <source>
        <dbReference type="EMBL" id="MDO1447409.1"/>
    </source>
</evidence>
<evidence type="ECO:0008006" key="4">
    <source>
        <dbReference type="Google" id="ProtNLM"/>
    </source>
</evidence>
<organism evidence="2 3">
    <name type="scientific">Rhodocytophaga aerolata</name>
    <dbReference type="NCBI Taxonomy" id="455078"/>
    <lineage>
        <taxon>Bacteria</taxon>
        <taxon>Pseudomonadati</taxon>
        <taxon>Bacteroidota</taxon>
        <taxon>Cytophagia</taxon>
        <taxon>Cytophagales</taxon>
        <taxon>Rhodocytophagaceae</taxon>
        <taxon>Rhodocytophaga</taxon>
    </lineage>
</organism>
<feature type="transmembrane region" description="Helical" evidence="1">
    <location>
        <begin position="15"/>
        <end position="36"/>
    </location>
</feature>
<dbReference type="RefSeq" id="WP_302038213.1">
    <property type="nucleotide sequence ID" value="NZ_JAUKPO010000007.1"/>
</dbReference>
<evidence type="ECO:0000313" key="3">
    <source>
        <dbReference type="Proteomes" id="UP001168528"/>
    </source>
</evidence>
<dbReference type="EMBL" id="JAUKPO010000007">
    <property type="protein sequence ID" value="MDO1447409.1"/>
    <property type="molecule type" value="Genomic_DNA"/>
</dbReference>
<keyword evidence="1" id="KW-0812">Transmembrane</keyword>
<name>A0ABT8R644_9BACT</name>
<keyword evidence="1" id="KW-0472">Membrane</keyword>
<evidence type="ECO:0000256" key="1">
    <source>
        <dbReference type="SAM" id="Phobius"/>
    </source>
</evidence>
<comment type="caution">
    <text evidence="2">The sequence shown here is derived from an EMBL/GenBank/DDBJ whole genome shotgun (WGS) entry which is preliminary data.</text>
</comment>
<dbReference type="Proteomes" id="UP001168528">
    <property type="component" value="Unassembled WGS sequence"/>
</dbReference>
<protein>
    <recommendedName>
        <fullName evidence="4">DUF4760 domain-containing protein</fullName>
    </recommendedName>
</protein>
<reference evidence="2" key="1">
    <citation type="submission" date="2023-07" db="EMBL/GenBank/DDBJ databases">
        <title>The genome sequence of Rhodocytophaga aerolata KACC 12507.</title>
        <authorList>
            <person name="Zhang X."/>
        </authorList>
    </citation>
    <scope>NUCLEOTIDE SEQUENCE</scope>
    <source>
        <strain evidence="2">KACC 12507</strain>
    </source>
</reference>
<proteinExistence type="predicted"/>
<keyword evidence="3" id="KW-1185">Reference proteome</keyword>
<gene>
    <name evidence="2" type="ORF">Q0590_14165</name>
</gene>
<keyword evidence="1" id="KW-1133">Transmembrane helix</keyword>